<evidence type="ECO:0000313" key="2">
    <source>
        <dbReference type="Proteomes" id="UP000676386"/>
    </source>
</evidence>
<dbReference type="Proteomes" id="UP000676386">
    <property type="component" value="Unassembled WGS sequence"/>
</dbReference>
<accession>A0ABS5J5X7</accession>
<name>A0ABS5J5X7_9BACT</name>
<reference evidence="1 2" key="1">
    <citation type="submission" date="2021-04" db="EMBL/GenBank/DDBJ databases">
        <title>Chitinophaga sp. nov., isolated from the rhizosphere soil.</title>
        <authorList>
            <person name="He S."/>
        </authorList>
    </citation>
    <scope>NUCLEOTIDE SEQUENCE [LARGE SCALE GENOMIC DNA]</scope>
    <source>
        <strain evidence="1 2">2R12</strain>
    </source>
</reference>
<evidence type="ECO:0000313" key="1">
    <source>
        <dbReference type="EMBL" id="MBS0030584.1"/>
    </source>
</evidence>
<sequence length="159" mass="17629">MENLLITLNQITPCGTSSGFVELLEYELSSVIGSNAADSWSADQRADFMMFYALFSANTVAAFNVRDALLRENIEDLTKELITELESDLYELSSFASGIELYELEAALDNYIEILVDGDTGIDSTIAAITGNYFKTFFLTLHSLDIENRIKTVKSPVTL</sequence>
<comment type="caution">
    <text evidence="1">The sequence shown here is derived from an EMBL/GenBank/DDBJ whole genome shotgun (WGS) entry which is preliminary data.</text>
</comment>
<gene>
    <name evidence="1" type="ORF">KE626_24870</name>
</gene>
<keyword evidence="2" id="KW-1185">Reference proteome</keyword>
<dbReference type="RefSeq" id="WP_211975723.1">
    <property type="nucleotide sequence ID" value="NZ_CBFHAM010000013.1"/>
</dbReference>
<organism evidence="1 2">
    <name type="scientific">Chitinophaga hostae</name>
    <dbReference type="NCBI Taxonomy" id="2831022"/>
    <lineage>
        <taxon>Bacteria</taxon>
        <taxon>Pseudomonadati</taxon>
        <taxon>Bacteroidota</taxon>
        <taxon>Chitinophagia</taxon>
        <taxon>Chitinophagales</taxon>
        <taxon>Chitinophagaceae</taxon>
        <taxon>Chitinophaga</taxon>
    </lineage>
</organism>
<proteinExistence type="predicted"/>
<dbReference type="EMBL" id="JAGTXB010000015">
    <property type="protein sequence ID" value="MBS0030584.1"/>
    <property type="molecule type" value="Genomic_DNA"/>
</dbReference>
<protein>
    <submittedName>
        <fullName evidence="1">Uncharacterized protein</fullName>
    </submittedName>
</protein>